<sequence>MKINAKALAPVALVAAFGLGTLAPHAQTTPQKVGFVDVQTIMNAQPVGKELTDLRKKAETELSGLEKQIRDIDAKGAQASAAEKDKRTQLVGTLQARAKAYDTQIQGMQARVTAAEKAADTAISTVAKSNGYSIVMDRRVAATSGLVVFAENGTDLTDAAVKALK</sequence>
<dbReference type="Gene3D" id="3.30.910.20">
    <property type="entry name" value="Skp domain"/>
    <property type="match status" value="1"/>
</dbReference>
<name>A0A7X1TQV2_9DEIO</name>
<keyword evidence="6" id="KW-1185">Reference proteome</keyword>
<dbReference type="EMBL" id="WBSL01000001">
    <property type="protein sequence ID" value="MPY66085.1"/>
    <property type="molecule type" value="Genomic_DNA"/>
</dbReference>
<evidence type="ECO:0000256" key="1">
    <source>
        <dbReference type="ARBA" id="ARBA00009091"/>
    </source>
</evidence>
<dbReference type="GO" id="GO:0051082">
    <property type="term" value="F:unfolded protein binding"/>
    <property type="evidence" value="ECO:0007669"/>
    <property type="project" value="InterPro"/>
</dbReference>
<dbReference type="Pfam" id="PF03938">
    <property type="entry name" value="OmpH"/>
    <property type="match status" value="1"/>
</dbReference>
<organism evidence="5 6">
    <name type="scientific">Deinococcus terrestris</name>
    <dbReference type="NCBI Taxonomy" id="2651870"/>
    <lineage>
        <taxon>Bacteria</taxon>
        <taxon>Thermotogati</taxon>
        <taxon>Deinococcota</taxon>
        <taxon>Deinococci</taxon>
        <taxon>Deinococcales</taxon>
        <taxon>Deinococcaceae</taxon>
        <taxon>Deinococcus</taxon>
    </lineage>
</organism>
<accession>A0A7X1TQV2</accession>
<reference evidence="5 6" key="1">
    <citation type="submission" date="2019-10" db="EMBL/GenBank/DDBJ databases">
        <title>Deinococcus sp. isolated from soil.</title>
        <authorList>
            <person name="Li Y."/>
            <person name="Wang J."/>
        </authorList>
    </citation>
    <scope>NUCLEOTIDE SEQUENCE [LARGE SCALE GENOMIC DNA]</scope>
    <source>
        <strain evidence="5 6">SDU3-2</strain>
    </source>
</reference>
<keyword evidence="2 4" id="KW-0732">Signal</keyword>
<dbReference type="PANTHER" id="PTHR35089:SF1">
    <property type="entry name" value="CHAPERONE PROTEIN SKP"/>
    <property type="match status" value="1"/>
</dbReference>
<dbReference type="AlphaFoldDB" id="A0A7X1TQV2"/>
<proteinExistence type="inferred from homology"/>
<keyword evidence="3" id="KW-0175">Coiled coil</keyword>
<protein>
    <submittedName>
        <fullName evidence="5">OmpH family outer membrane protein</fullName>
    </submittedName>
</protein>
<comment type="caution">
    <text evidence="5">The sequence shown here is derived from an EMBL/GenBank/DDBJ whole genome shotgun (WGS) entry which is preliminary data.</text>
</comment>
<gene>
    <name evidence="5" type="ORF">F8S09_05155</name>
</gene>
<dbReference type="InterPro" id="IPR024930">
    <property type="entry name" value="Skp_dom_sf"/>
</dbReference>
<dbReference type="GO" id="GO:0050821">
    <property type="term" value="P:protein stabilization"/>
    <property type="evidence" value="ECO:0007669"/>
    <property type="project" value="TreeGrafter"/>
</dbReference>
<evidence type="ECO:0000313" key="5">
    <source>
        <dbReference type="EMBL" id="MPY66085.1"/>
    </source>
</evidence>
<feature type="signal peptide" evidence="4">
    <location>
        <begin position="1"/>
        <end position="26"/>
    </location>
</feature>
<dbReference type="RefSeq" id="WP_152869468.1">
    <property type="nucleotide sequence ID" value="NZ_WBSL01000001.1"/>
</dbReference>
<feature type="chain" id="PRO_5030843980" evidence="4">
    <location>
        <begin position="27"/>
        <end position="165"/>
    </location>
</feature>
<evidence type="ECO:0000313" key="6">
    <source>
        <dbReference type="Proteomes" id="UP000484842"/>
    </source>
</evidence>
<dbReference type="InterPro" id="IPR005632">
    <property type="entry name" value="Chaperone_Skp"/>
</dbReference>
<dbReference type="Proteomes" id="UP000484842">
    <property type="component" value="Unassembled WGS sequence"/>
</dbReference>
<evidence type="ECO:0000256" key="3">
    <source>
        <dbReference type="SAM" id="Coils"/>
    </source>
</evidence>
<dbReference type="GO" id="GO:0005829">
    <property type="term" value="C:cytosol"/>
    <property type="evidence" value="ECO:0007669"/>
    <property type="project" value="TreeGrafter"/>
</dbReference>
<feature type="coiled-coil region" evidence="3">
    <location>
        <begin position="48"/>
        <end position="75"/>
    </location>
</feature>
<dbReference type="SUPFAM" id="SSF111384">
    <property type="entry name" value="OmpH-like"/>
    <property type="match status" value="1"/>
</dbReference>
<evidence type="ECO:0000256" key="2">
    <source>
        <dbReference type="ARBA" id="ARBA00022729"/>
    </source>
</evidence>
<dbReference type="PANTHER" id="PTHR35089">
    <property type="entry name" value="CHAPERONE PROTEIN SKP"/>
    <property type="match status" value="1"/>
</dbReference>
<comment type="similarity">
    <text evidence="1">Belongs to the Skp family.</text>
</comment>
<dbReference type="SMART" id="SM00935">
    <property type="entry name" value="OmpH"/>
    <property type="match status" value="1"/>
</dbReference>
<evidence type="ECO:0000256" key="4">
    <source>
        <dbReference type="SAM" id="SignalP"/>
    </source>
</evidence>